<feature type="compositionally biased region" description="Pro residues" evidence="1">
    <location>
        <begin position="306"/>
        <end position="324"/>
    </location>
</feature>
<dbReference type="Proteomes" id="UP000308730">
    <property type="component" value="Unassembled WGS sequence"/>
</dbReference>
<feature type="compositionally biased region" description="Polar residues" evidence="1">
    <location>
        <begin position="246"/>
        <end position="260"/>
    </location>
</feature>
<feature type="compositionally biased region" description="Polar residues" evidence="1">
    <location>
        <begin position="14"/>
        <end position="23"/>
    </location>
</feature>
<sequence length="367" mass="38653">AMKDIFSKPPSIAESVQSSTAMSQYELLAPANVPAQQQKKEKAIPRLDRIEEVSSSLEYSPGFEKRMTPVPVTFPQASGSGDSDWGDGSHGSHGSRSRKQSQQSLGHGSPHSRTLSQGQGQGQGQGQRQPDDARYSTSSIDNWRREAATNADPKQYPSSASGPKPVYPQSGLRHEVSSSSSLREPPRQRSVTAPRPRSPAGPRSTTPLSARLDIPAHMRSLQASPASAGSSEYMFELVPPSGTPSLNSPVNTIMNDQMLSPNIGPSPHPLPDDTLVPTEPNTPTMRQPSLAVVGTGPPSIGGFPPGFVPVGPPRSMPAAPPSAPPMQQTRTHPGGMPGGPTWTMPIPDRSTSAQVSGAAVRQAAGQP</sequence>
<feature type="compositionally biased region" description="Basic and acidic residues" evidence="1">
    <location>
        <begin position="38"/>
        <end position="52"/>
    </location>
</feature>
<protein>
    <submittedName>
        <fullName evidence="2">Uncharacterized protein</fullName>
    </submittedName>
</protein>
<dbReference type="AlphaFoldDB" id="A0A4V3XFT2"/>
<name>A0A4V3XFT2_9APHY</name>
<evidence type="ECO:0000256" key="1">
    <source>
        <dbReference type="SAM" id="MobiDB-lite"/>
    </source>
</evidence>
<feature type="non-terminal residue" evidence="2">
    <location>
        <position position="1"/>
    </location>
</feature>
<feature type="compositionally biased region" description="Low complexity" evidence="1">
    <location>
        <begin position="325"/>
        <end position="345"/>
    </location>
</feature>
<dbReference type="EMBL" id="SGPM01000575">
    <property type="protein sequence ID" value="THH18763.1"/>
    <property type="molecule type" value="Genomic_DNA"/>
</dbReference>
<reference evidence="2 3" key="1">
    <citation type="submission" date="2019-02" db="EMBL/GenBank/DDBJ databases">
        <title>Genome sequencing of the rare red list fungi Antrodiella citrinella (Flaviporus citrinellus).</title>
        <authorList>
            <person name="Buettner E."/>
            <person name="Kellner H."/>
        </authorList>
    </citation>
    <scope>NUCLEOTIDE SEQUENCE [LARGE SCALE GENOMIC DNA]</scope>
    <source>
        <strain evidence="2 3">DSM 108506</strain>
    </source>
</reference>
<evidence type="ECO:0000313" key="3">
    <source>
        <dbReference type="Proteomes" id="UP000308730"/>
    </source>
</evidence>
<evidence type="ECO:0000313" key="2">
    <source>
        <dbReference type="EMBL" id="THH18763.1"/>
    </source>
</evidence>
<feature type="region of interest" description="Disordered" evidence="1">
    <location>
        <begin position="1"/>
        <end position="228"/>
    </location>
</feature>
<gene>
    <name evidence="2" type="ORF">EUX98_g8900</name>
</gene>
<organism evidence="2 3">
    <name type="scientific">Antrodiella citrinella</name>
    <dbReference type="NCBI Taxonomy" id="2447956"/>
    <lineage>
        <taxon>Eukaryota</taxon>
        <taxon>Fungi</taxon>
        <taxon>Dikarya</taxon>
        <taxon>Basidiomycota</taxon>
        <taxon>Agaricomycotina</taxon>
        <taxon>Agaricomycetes</taxon>
        <taxon>Polyporales</taxon>
        <taxon>Steccherinaceae</taxon>
        <taxon>Antrodiella</taxon>
    </lineage>
</organism>
<comment type="caution">
    <text evidence="2">The sequence shown here is derived from an EMBL/GenBank/DDBJ whole genome shotgun (WGS) entry which is preliminary data.</text>
</comment>
<proteinExistence type="predicted"/>
<feature type="compositionally biased region" description="Low complexity" evidence="1">
    <location>
        <begin position="192"/>
        <end position="207"/>
    </location>
</feature>
<accession>A0A4V3XFT2</accession>
<keyword evidence="3" id="KW-1185">Reference proteome</keyword>
<feature type="region of interest" description="Disordered" evidence="1">
    <location>
        <begin position="246"/>
        <end position="367"/>
    </location>
</feature>